<dbReference type="PANTHER" id="PTHR42914:SF1">
    <property type="entry name" value="7-CYANO-7-DEAZAGUANINE SYNTHASE"/>
    <property type="match status" value="1"/>
</dbReference>
<evidence type="ECO:0000256" key="7">
    <source>
        <dbReference type="ARBA" id="ARBA00022840"/>
    </source>
</evidence>
<evidence type="ECO:0000313" key="12">
    <source>
        <dbReference type="Proteomes" id="UP000239861"/>
    </source>
</evidence>
<organism evidence="11 12">
    <name type="scientific">Malaciobacter marinus</name>
    <dbReference type="NCBI Taxonomy" id="505249"/>
    <lineage>
        <taxon>Bacteria</taxon>
        <taxon>Pseudomonadati</taxon>
        <taxon>Campylobacterota</taxon>
        <taxon>Epsilonproteobacteria</taxon>
        <taxon>Campylobacterales</taxon>
        <taxon>Arcobacteraceae</taxon>
        <taxon>Malaciobacter</taxon>
    </lineage>
</organism>
<protein>
    <recommendedName>
        <fullName evidence="9">7-cyano-7-deazaguanine synthase</fullName>
        <ecNumber evidence="9">6.3.4.20</ecNumber>
    </recommendedName>
</protein>
<keyword evidence="7" id="KW-0067">ATP-binding</keyword>
<evidence type="ECO:0000256" key="4">
    <source>
        <dbReference type="ARBA" id="ARBA00022741"/>
    </source>
</evidence>
<dbReference type="InterPro" id="IPR018317">
    <property type="entry name" value="QueC"/>
</dbReference>
<keyword evidence="4" id="KW-0547">Nucleotide-binding</keyword>
<comment type="similarity">
    <text evidence="8">Belongs to the QueC family.</text>
</comment>
<comment type="caution">
    <text evidence="11">The sequence shown here is derived from an EMBL/GenBank/DDBJ whole genome shotgun (WGS) entry which is preliminary data.</text>
</comment>
<sequence>MEREKIAILFSGGLESTALIKYYKNKDITLIYLFFGYVWEDAEFFHAKKIASKYKLTIDTFDLSKIINTIQLGNVKNLKENIIPLRNLSLLTLSSLFIYNKNIYKLAIGIQGNLEYPDTSKRYIKNIEKLISIGLSKSDFQIEVPFYGKKKEEIIKEYSLPLELIFSCTNPINYKRCHTCYKCKKLDYLIKKYS</sequence>
<proteinExistence type="inferred from homology"/>
<keyword evidence="3" id="KW-0479">Metal-binding</keyword>
<accession>A0AB36ZWP0</accession>
<keyword evidence="6" id="KW-0862">Zinc</keyword>
<dbReference type="SUPFAM" id="SSF52402">
    <property type="entry name" value="Adenine nucleotide alpha hydrolases-like"/>
    <property type="match status" value="1"/>
</dbReference>
<dbReference type="RefSeq" id="WP_104412270.1">
    <property type="nucleotide sequence ID" value="NZ_PTIW01000013.1"/>
</dbReference>
<evidence type="ECO:0000256" key="2">
    <source>
        <dbReference type="ARBA" id="ARBA00022598"/>
    </source>
</evidence>
<reference evidence="11 12" key="1">
    <citation type="submission" date="2018-02" db="EMBL/GenBank/DDBJ databases">
        <title>Subsurface microbial communities from deep shales in Ohio and West Virginia, USA.</title>
        <authorList>
            <person name="Wrighton K."/>
        </authorList>
    </citation>
    <scope>NUCLEOTIDE SEQUENCE [LARGE SCALE GENOMIC DNA]</scope>
    <source>
        <strain evidence="11 12">MARC-MIP3H16</strain>
    </source>
</reference>
<dbReference type="GO" id="GO:0005524">
    <property type="term" value="F:ATP binding"/>
    <property type="evidence" value="ECO:0007669"/>
    <property type="project" value="UniProtKB-KW"/>
</dbReference>
<dbReference type="GO" id="GO:0046872">
    <property type="term" value="F:metal ion binding"/>
    <property type="evidence" value="ECO:0007669"/>
    <property type="project" value="UniProtKB-KW"/>
</dbReference>
<dbReference type="Proteomes" id="UP000239861">
    <property type="component" value="Unassembled WGS sequence"/>
</dbReference>
<evidence type="ECO:0000313" key="11">
    <source>
        <dbReference type="EMBL" id="PPK61051.1"/>
    </source>
</evidence>
<keyword evidence="2" id="KW-0436">Ligase</keyword>
<dbReference type="Gene3D" id="3.40.50.620">
    <property type="entry name" value="HUPs"/>
    <property type="match status" value="1"/>
</dbReference>
<evidence type="ECO:0000256" key="9">
    <source>
        <dbReference type="ARBA" id="ARBA00039149"/>
    </source>
</evidence>
<evidence type="ECO:0000256" key="6">
    <source>
        <dbReference type="ARBA" id="ARBA00022833"/>
    </source>
</evidence>
<gene>
    <name evidence="11" type="ORF">B0F89_11347</name>
</gene>
<evidence type="ECO:0000256" key="3">
    <source>
        <dbReference type="ARBA" id="ARBA00022723"/>
    </source>
</evidence>
<dbReference type="GO" id="GO:0016874">
    <property type="term" value="F:ligase activity"/>
    <property type="evidence" value="ECO:0007669"/>
    <property type="project" value="UniProtKB-KW"/>
</dbReference>
<dbReference type="EMBL" id="PTIW01000013">
    <property type="protein sequence ID" value="PPK61051.1"/>
    <property type="molecule type" value="Genomic_DNA"/>
</dbReference>
<evidence type="ECO:0000256" key="5">
    <source>
        <dbReference type="ARBA" id="ARBA00022785"/>
    </source>
</evidence>
<evidence type="ECO:0000256" key="10">
    <source>
        <dbReference type="ARBA" id="ARBA00047890"/>
    </source>
</evidence>
<name>A0AB36ZWP0_9BACT</name>
<dbReference type="GO" id="GO:0008616">
    <property type="term" value="P:tRNA queuosine(34) biosynthetic process"/>
    <property type="evidence" value="ECO:0007669"/>
    <property type="project" value="UniProtKB-KW"/>
</dbReference>
<comment type="catalytic activity">
    <reaction evidence="10">
        <text>7-carboxy-7-carbaguanine + NH4(+) + 2 ATP = 7-cyano-7-carbaguanine + 2 AMP + 2 diphosphate + 2 H(+)</text>
        <dbReference type="Rhea" id="RHEA:27982"/>
        <dbReference type="ChEBI" id="CHEBI:15378"/>
        <dbReference type="ChEBI" id="CHEBI:28938"/>
        <dbReference type="ChEBI" id="CHEBI:30616"/>
        <dbReference type="ChEBI" id="CHEBI:33019"/>
        <dbReference type="ChEBI" id="CHEBI:45075"/>
        <dbReference type="ChEBI" id="CHEBI:61036"/>
        <dbReference type="ChEBI" id="CHEBI:456215"/>
        <dbReference type="EC" id="6.3.4.20"/>
    </reaction>
</comment>
<dbReference type="Pfam" id="PF06508">
    <property type="entry name" value="QueC"/>
    <property type="match status" value="1"/>
</dbReference>
<dbReference type="EC" id="6.3.4.20" evidence="9"/>
<keyword evidence="5" id="KW-0671">Queuosine biosynthesis</keyword>
<evidence type="ECO:0000256" key="8">
    <source>
        <dbReference type="ARBA" id="ARBA00037993"/>
    </source>
</evidence>
<dbReference type="InterPro" id="IPR014729">
    <property type="entry name" value="Rossmann-like_a/b/a_fold"/>
</dbReference>
<comment type="pathway">
    <text evidence="1">Purine metabolism; 7-cyano-7-deazaguanine biosynthesis.</text>
</comment>
<evidence type="ECO:0000256" key="1">
    <source>
        <dbReference type="ARBA" id="ARBA00005061"/>
    </source>
</evidence>
<dbReference type="AlphaFoldDB" id="A0AB36ZWP0"/>
<dbReference type="PANTHER" id="PTHR42914">
    <property type="entry name" value="7-CYANO-7-DEAZAGUANINE SYNTHASE"/>
    <property type="match status" value="1"/>
</dbReference>